<proteinExistence type="predicted"/>
<evidence type="ECO:0000259" key="2">
    <source>
        <dbReference type="Pfam" id="PF07514"/>
    </source>
</evidence>
<accession>A0A3M6FEW8</accession>
<dbReference type="Gene3D" id="1.10.10.10">
    <property type="entry name" value="Winged helix-like DNA-binding domain superfamily/Winged helix DNA-binding domain"/>
    <property type="match status" value="1"/>
</dbReference>
<dbReference type="InterPro" id="IPR011093">
    <property type="entry name" value="TraI_2_C"/>
</dbReference>
<comment type="caution">
    <text evidence="4">The sequence shown here is derived from an EMBL/GenBank/DDBJ whole genome shotgun (WGS) entry which is preliminary data.</text>
</comment>
<dbReference type="InterPro" id="IPR036388">
    <property type="entry name" value="WH-like_DNA-bd_sf"/>
</dbReference>
<dbReference type="InterPro" id="IPR036390">
    <property type="entry name" value="WH_DNA-bd_sf"/>
</dbReference>
<evidence type="ECO:0008006" key="6">
    <source>
        <dbReference type="Google" id="ProtNLM"/>
    </source>
</evidence>
<dbReference type="Proteomes" id="UP000269872">
    <property type="component" value="Unassembled WGS sequence"/>
</dbReference>
<evidence type="ECO:0000259" key="3">
    <source>
        <dbReference type="Pfam" id="PF07515"/>
    </source>
</evidence>
<dbReference type="Pfam" id="PF07515">
    <property type="entry name" value="TraI_2_C"/>
    <property type="match status" value="1"/>
</dbReference>
<dbReference type="InterPro" id="IPR011119">
    <property type="entry name" value="Unchr_helicase_relaxase_TraI"/>
</dbReference>
<name>A0A3M6FEW8_9PSED</name>
<dbReference type="InterPro" id="IPR022391">
    <property type="entry name" value="ICE_relaxase_PFGI-1"/>
</dbReference>
<dbReference type="Pfam" id="PF07514">
    <property type="entry name" value="TraI_2"/>
    <property type="match status" value="1"/>
</dbReference>
<dbReference type="RefSeq" id="WP_122339462.1">
    <property type="nucleotide sequence ID" value="NZ_RBUY01000018.1"/>
</dbReference>
<dbReference type="Gene3D" id="2.40.10.200">
    <property type="entry name" value="STY4665 C-terminal domain-like"/>
    <property type="match status" value="1"/>
</dbReference>
<feature type="region of interest" description="Disordered" evidence="1">
    <location>
        <begin position="372"/>
        <end position="395"/>
    </location>
</feature>
<feature type="compositionally biased region" description="Polar residues" evidence="1">
    <location>
        <begin position="374"/>
        <end position="385"/>
    </location>
</feature>
<evidence type="ECO:0000313" key="4">
    <source>
        <dbReference type="EMBL" id="RMV79090.1"/>
    </source>
</evidence>
<dbReference type="EMBL" id="RBUY01000018">
    <property type="protein sequence ID" value="RMV79090.1"/>
    <property type="molecule type" value="Genomic_DNA"/>
</dbReference>
<evidence type="ECO:0000256" key="1">
    <source>
        <dbReference type="SAM" id="MobiDB-lite"/>
    </source>
</evidence>
<dbReference type="NCBIfam" id="NF041494">
    <property type="entry name" value="MobH"/>
    <property type="match status" value="1"/>
</dbReference>
<feature type="domain" description="Putative conjugal transfer nickase/helicase TraI C-terminal" evidence="3">
    <location>
        <begin position="489"/>
        <end position="611"/>
    </location>
</feature>
<organism evidence="4 5">
    <name type="scientific">Pseudomonas caricapapayae</name>
    <dbReference type="NCBI Taxonomy" id="46678"/>
    <lineage>
        <taxon>Bacteria</taxon>
        <taxon>Pseudomonadati</taxon>
        <taxon>Pseudomonadota</taxon>
        <taxon>Gammaproteobacteria</taxon>
        <taxon>Pseudomonadales</taxon>
        <taxon>Pseudomonadaceae</taxon>
        <taxon>Pseudomonas</taxon>
    </lineage>
</organism>
<sequence>MLNWSLFKKGRAQAPGTAALPAGYIPYKSAASLLDTPRRKRLIENIWHRTSVSKAQFNKIYYEPICRYVELVQQLPASENHHHAYLGGMIDHGLEIIAYALKIRQSYVLPIGSTAEQQSSQSEAWSAGVAFSALLHDIGKIAVDVSVQLKSGKTWRAWHGPMNEDYRFEYVKGRKYNLHGAAAGLLFNKVLLPDQMDWLAQYRELWSSMLFVLAGQSEHAGVLADIVQAADQASVASELGGNPDRAIAAPKNTIQKQLIEGLRYLIKNELKLNQSEASDGWYCNDAVWLVSKTVSDRLRAHMLSTGAEGVPDRNATLFNILQDNSIIVVNPSGKAIWEADVASPTGWKHSFTFLRVSPSIIWLAGEDRPESFAGTVTPTTKAQPEQTEENSSKNEIGKTVVSTAMPTQASAPATEPVSGTPVQDDIDDLLNIFDFDSSANNETGAVLLPPPPVINDPYDLVGETTVDDESVDTVPGPVIIDELQSGETLGHQFMHWLKMGIGTHKIIINDVKAKVHTVEGTGFIVTPGIFRRYVQEHPQLFDKAGADNDQAWSTVQKSFEKLKANVKKSNGLNIWTCTVVGARKSGQLKGYLLKRPTDIFTTEMMDNPSLVLVKETT</sequence>
<reference evidence="4 5" key="1">
    <citation type="submission" date="2018-08" db="EMBL/GenBank/DDBJ databases">
        <title>Recombination of ecologically and evolutionarily significant loci maintains genetic cohesion in the Pseudomonas syringae species complex.</title>
        <authorList>
            <person name="Dillon M."/>
            <person name="Thakur S."/>
            <person name="Almeida R.N.D."/>
            <person name="Weir B.S."/>
            <person name="Guttman D.S."/>
        </authorList>
    </citation>
    <scope>NUCLEOTIDE SEQUENCE [LARGE SCALE GENOMIC DNA]</scope>
    <source>
        <strain evidence="4 5">ICMP 7496</strain>
    </source>
</reference>
<dbReference type="AlphaFoldDB" id="A0A3M6FEW8"/>
<feature type="domain" description="Uncharacterised" evidence="2">
    <location>
        <begin position="28"/>
        <end position="336"/>
    </location>
</feature>
<dbReference type="Gene3D" id="1.10.3210.40">
    <property type="match status" value="1"/>
</dbReference>
<evidence type="ECO:0000313" key="5">
    <source>
        <dbReference type="Proteomes" id="UP000269872"/>
    </source>
</evidence>
<dbReference type="SUPFAM" id="SSF46785">
    <property type="entry name" value="Winged helix' DNA-binding domain"/>
    <property type="match status" value="1"/>
</dbReference>
<protein>
    <recommendedName>
        <fullName evidence="6">Relaxase</fullName>
    </recommendedName>
</protein>
<gene>
    <name evidence="4" type="ORF">ALP05_04369</name>
</gene>
<dbReference type="NCBIfam" id="TIGR03760">
    <property type="entry name" value="ICE_TraI_Pfluor"/>
    <property type="match status" value="1"/>
</dbReference>